<feature type="region of interest" description="Disordered" evidence="1">
    <location>
        <begin position="265"/>
        <end position="305"/>
    </location>
</feature>
<protein>
    <submittedName>
        <fullName evidence="2">Uncharacterized protein</fullName>
    </submittedName>
</protein>
<comment type="caution">
    <text evidence="2">The sequence shown here is derived from an EMBL/GenBank/DDBJ whole genome shotgun (WGS) entry which is preliminary data.</text>
</comment>
<accession>A0AAD6YLM7</accession>
<evidence type="ECO:0000313" key="2">
    <source>
        <dbReference type="EMBL" id="KAJ7223136.1"/>
    </source>
</evidence>
<dbReference type="Proteomes" id="UP001219525">
    <property type="component" value="Unassembled WGS sequence"/>
</dbReference>
<reference evidence="2" key="1">
    <citation type="submission" date="2023-03" db="EMBL/GenBank/DDBJ databases">
        <title>Massive genome expansion in bonnet fungi (Mycena s.s.) driven by repeated elements and novel gene families across ecological guilds.</title>
        <authorList>
            <consortium name="Lawrence Berkeley National Laboratory"/>
            <person name="Harder C.B."/>
            <person name="Miyauchi S."/>
            <person name="Viragh M."/>
            <person name="Kuo A."/>
            <person name="Thoen E."/>
            <person name="Andreopoulos B."/>
            <person name="Lu D."/>
            <person name="Skrede I."/>
            <person name="Drula E."/>
            <person name="Henrissat B."/>
            <person name="Morin E."/>
            <person name="Kohler A."/>
            <person name="Barry K."/>
            <person name="LaButti K."/>
            <person name="Morin E."/>
            <person name="Salamov A."/>
            <person name="Lipzen A."/>
            <person name="Mereny Z."/>
            <person name="Hegedus B."/>
            <person name="Baldrian P."/>
            <person name="Stursova M."/>
            <person name="Weitz H."/>
            <person name="Taylor A."/>
            <person name="Grigoriev I.V."/>
            <person name="Nagy L.G."/>
            <person name="Martin F."/>
            <person name="Kauserud H."/>
        </authorList>
    </citation>
    <scope>NUCLEOTIDE SEQUENCE</scope>
    <source>
        <strain evidence="2">9144</strain>
    </source>
</reference>
<dbReference type="AlphaFoldDB" id="A0AAD6YLM7"/>
<name>A0AAD6YLM7_9AGAR</name>
<evidence type="ECO:0000313" key="3">
    <source>
        <dbReference type="Proteomes" id="UP001219525"/>
    </source>
</evidence>
<dbReference type="EMBL" id="JARJCW010000006">
    <property type="protein sequence ID" value="KAJ7223136.1"/>
    <property type="molecule type" value="Genomic_DNA"/>
</dbReference>
<evidence type="ECO:0000256" key="1">
    <source>
        <dbReference type="SAM" id="MobiDB-lite"/>
    </source>
</evidence>
<feature type="region of interest" description="Disordered" evidence="1">
    <location>
        <begin position="174"/>
        <end position="220"/>
    </location>
</feature>
<keyword evidence="3" id="KW-1185">Reference proteome</keyword>
<feature type="compositionally biased region" description="Low complexity" evidence="1">
    <location>
        <begin position="284"/>
        <end position="300"/>
    </location>
</feature>
<sequence length="318" mass="34354">MAAGKPPTTNVLPEHERRRMMHSVRKLGAIMGTTPILVDEPELPSMEIVLPTLTRRSSKRDGVVFTPSFYSTTDVDDDLKLEPSVPKLVLSPDAHNSINDATRLRLVLTLTQFSPSLSESSCSDPASVDALKRSLSVLVSTPPPSSSTHAHAHAARRKKMMKLVKILGGPVPLPLVFPPAPPEPSRGRGRADFHAQSHTRGSRRRSRSAPPPSAYAFSTAPRKLVRAAPAPVDPGLPALTVDIISRPHPLAPYTPMAMPGPVSRATGENGGHRVSRRKSGLQLGSGSHRTSGSSSAGRSYSLRRRVREYAEFTSESFR</sequence>
<feature type="compositionally biased region" description="Pro residues" evidence="1">
    <location>
        <begin position="174"/>
        <end position="184"/>
    </location>
</feature>
<feature type="compositionally biased region" description="Basic and acidic residues" evidence="1">
    <location>
        <begin position="185"/>
        <end position="195"/>
    </location>
</feature>
<gene>
    <name evidence="2" type="ORF">GGX14DRAFT_426931</name>
</gene>
<proteinExistence type="predicted"/>
<organism evidence="2 3">
    <name type="scientific">Mycena pura</name>
    <dbReference type="NCBI Taxonomy" id="153505"/>
    <lineage>
        <taxon>Eukaryota</taxon>
        <taxon>Fungi</taxon>
        <taxon>Dikarya</taxon>
        <taxon>Basidiomycota</taxon>
        <taxon>Agaricomycotina</taxon>
        <taxon>Agaricomycetes</taxon>
        <taxon>Agaricomycetidae</taxon>
        <taxon>Agaricales</taxon>
        <taxon>Marasmiineae</taxon>
        <taxon>Mycenaceae</taxon>
        <taxon>Mycena</taxon>
    </lineage>
</organism>